<dbReference type="InterPro" id="IPR036291">
    <property type="entry name" value="NAD(P)-bd_dom_sf"/>
</dbReference>
<proteinExistence type="inferred from homology"/>
<dbReference type="OrthoDB" id="9803333at2"/>
<evidence type="ECO:0000256" key="2">
    <source>
        <dbReference type="ARBA" id="ARBA00023002"/>
    </source>
</evidence>
<dbReference type="Pfam" id="PF13561">
    <property type="entry name" value="adh_short_C2"/>
    <property type="match status" value="1"/>
</dbReference>
<dbReference type="Proteomes" id="UP000321820">
    <property type="component" value="Chromosome"/>
</dbReference>
<dbReference type="GO" id="GO:0047936">
    <property type="term" value="F:glucose 1-dehydrogenase [NAD(P)+] activity"/>
    <property type="evidence" value="ECO:0007669"/>
    <property type="project" value="UniProtKB-EC"/>
</dbReference>
<dbReference type="Gene3D" id="3.40.50.720">
    <property type="entry name" value="NAD(P)-binding Rossmann-like Domain"/>
    <property type="match status" value="1"/>
</dbReference>
<protein>
    <submittedName>
        <fullName evidence="3">Glucose 1-dehydrogenase</fullName>
        <ecNumber evidence="3">1.1.1.47</ecNumber>
    </submittedName>
</protein>
<dbReference type="NCBIfam" id="NF005559">
    <property type="entry name" value="PRK07231.1"/>
    <property type="match status" value="1"/>
</dbReference>
<dbReference type="InterPro" id="IPR020904">
    <property type="entry name" value="Sc_DH/Rdtase_CS"/>
</dbReference>
<name>A0A5B9EDA3_9BACT</name>
<dbReference type="PANTHER" id="PTHR43639:SF1">
    <property type="entry name" value="SHORT-CHAIN DEHYDROGENASE_REDUCTASE FAMILY PROTEIN"/>
    <property type="match status" value="1"/>
</dbReference>
<dbReference type="AlphaFoldDB" id="A0A5B9EDA3"/>
<dbReference type="EC" id="1.1.1.47" evidence="3"/>
<evidence type="ECO:0000313" key="3">
    <source>
        <dbReference type="EMBL" id="QEE28710.1"/>
    </source>
</evidence>
<dbReference type="PRINTS" id="PR00081">
    <property type="entry name" value="GDHRDH"/>
</dbReference>
<evidence type="ECO:0000256" key="1">
    <source>
        <dbReference type="ARBA" id="ARBA00006484"/>
    </source>
</evidence>
<sequence length="250" mass="25724">MGKLSNKVAVVTGASKGIGAAIAKQLAKDGASVVVNYASSKEGADKVVAEIKAAGGNAVAIGGSVADNNQTVTLFEEAKKAYGKVDILINNAGVYSFVPLEDITAEEYARQYNTNVLGLLQATREAVKHFPAEGGSVVNISSIASTFAPPTTSIYSGTKGAVDTITKVLAKELAPKKIRVNAINPGYVVTEGTEKVGVTGSPQEEFFISITPLGRAGQPEDIALPTAFLVSEDARWITGEIIKVGGGAGI</sequence>
<keyword evidence="4" id="KW-1185">Reference proteome</keyword>
<dbReference type="FunFam" id="3.40.50.720:FF:000084">
    <property type="entry name" value="Short-chain dehydrogenase reductase"/>
    <property type="match status" value="1"/>
</dbReference>
<dbReference type="KEGG" id="talb:FTW19_12295"/>
<keyword evidence="2 3" id="KW-0560">Oxidoreductase</keyword>
<dbReference type="PANTHER" id="PTHR43639">
    <property type="entry name" value="OXIDOREDUCTASE, SHORT-CHAIN DEHYDROGENASE/REDUCTASE FAMILY (AFU_ORTHOLOGUE AFUA_5G02870)"/>
    <property type="match status" value="1"/>
</dbReference>
<dbReference type="PRINTS" id="PR00080">
    <property type="entry name" value="SDRFAMILY"/>
</dbReference>
<dbReference type="InterPro" id="IPR002347">
    <property type="entry name" value="SDR_fam"/>
</dbReference>
<organism evidence="3 4">
    <name type="scientific">Terriglobus albidus</name>
    <dbReference type="NCBI Taxonomy" id="1592106"/>
    <lineage>
        <taxon>Bacteria</taxon>
        <taxon>Pseudomonadati</taxon>
        <taxon>Acidobacteriota</taxon>
        <taxon>Terriglobia</taxon>
        <taxon>Terriglobales</taxon>
        <taxon>Acidobacteriaceae</taxon>
        <taxon>Terriglobus</taxon>
    </lineage>
</organism>
<dbReference type="EMBL" id="CP042806">
    <property type="protein sequence ID" value="QEE28710.1"/>
    <property type="molecule type" value="Genomic_DNA"/>
</dbReference>
<dbReference type="PROSITE" id="PS00061">
    <property type="entry name" value="ADH_SHORT"/>
    <property type="match status" value="1"/>
</dbReference>
<dbReference type="SUPFAM" id="SSF51735">
    <property type="entry name" value="NAD(P)-binding Rossmann-fold domains"/>
    <property type="match status" value="1"/>
</dbReference>
<dbReference type="RefSeq" id="WP_147647900.1">
    <property type="nucleotide sequence ID" value="NZ_CP042806.1"/>
</dbReference>
<accession>A0A5B9EDA3</accession>
<comment type="similarity">
    <text evidence="1">Belongs to the short-chain dehydrogenases/reductases (SDR) family.</text>
</comment>
<gene>
    <name evidence="3" type="ORF">FTW19_12295</name>
</gene>
<reference evidence="3 4" key="1">
    <citation type="submission" date="2019-08" db="EMBL/GenBank/DDBJ databases">
        <title>Complete genome sequence of Terriglobus albidus strain ORNL.</title>
        <authorList>
            <person name="Podar M."/>
        </authorList>
    </citation>
    <scope>NUCLEOTIDE SEQUENCE [LARGE SCALE GENOMIC DNA]</scope>
    <source>
        <strain evidence="3 4">ORNL</strain>
    </source>
</reference>
<evidence type="ECO:0000313" key="4">
    <source>
        <dbReference type="Proteomes" id="UP000321820"/>
    </source>
</evidence>